<dbReference type="Gene3D" id="1.20.5.4130">
    <property type="match status" value="1"/>
</dbReference>
<keyword evidence="5" id="KW-0611">Plant defense</keyword>
<dbReference type="AlphaFoldDB" id="A0ABD2YKQ1"/>
<accession>A0ABD2YKQ1</accession>
<keyword evidence="4" id="KW-0547">Nucleotide-binding</keyword>
<feature type="domain" description="Disease resistance N-terminal" evidence="7">
    <location>
        <begin position="686"/>
        <end position="768"/>
    </location>
</feature>
<dbReference type="GO" id="GO:0005524">
    <property type="term" value="F:ATP binding"/>
    <property type="evidence" value="ECO:0007669"/>
    <property type="project" value="UniProtKB-KW"/>
</dbReference>
<sequence length="811" mass="93918">MDCVFSLQYVKFYGKSREEALNTDIVFSVSGKHNRRPYMNWTPVKGKSTVELSMRMDLRFDNCFHLALLELQNQLDNYLEEEEEEVELSGLSKFLVVSLSRNIDILIRDWRFLRMLWECIQDQNDSVAATDKLFLQQQKNLEQEEEGVSLSFVLLAIEAAAEEIGRDLIRHSEIKNQKKKSKFSELKLLESVVVDCQRKTDQLIAKFGEAVDQDCYMSGRSFQVHSPPPPLDHFVSFWTSFVDSVMSNLWSIKSSMYLFDDIDKKRASASFKEIELIQDYVLQVIHGGQADILTLITTHDFLTHVASVIVRVANQACSYWLNYKTGRIQVAKSKLTKLVEDLHREIDPTNPKFIDVHLNFLRDLYKVYGVTFSVAFFCDYLHTWRANIYLEQELSSLLVDVFNTKLVEEEEEEEESRWNVQSLFAETNAVLVEAFTLWEVLRKQDETDPPPCFELLTKICLLKAELFLKGLLCNINNTSSFSQCILFDKNHVQGLNAILANLTRYSEGIPHEKIEFKKKSFALVKELVKEVAFLSESFEAKKISESTVKNSLFQLLLKFVLFKAESVLMELILSKSNNATLMAHGKDQIILLLEQLKCFTLIFPNQQMKDRVDVDMIFVQIEAFTMGVTRFSRSFLPRKITEAMINEMNLSSSQLLDKVKHIKPKLKEIAPPFPVSSVPKTYKLGFLDFLIRNIGGLLKHDADSVASVKHHVEEIQLHLRSLRPILEKISELDVQHQELKDLGNHIIELAYKVEYVIDSIEIDAYWQHFFWFYNLLEELRLVAKQAFRIHVSIEDAKDQKIMVSNFILTIT</sequence>
<organism evidence="8 9">
    <name type="scientific">Cinchona calisaya</name>
    <dbReference type="NCBI Taxonomy" id="153742"/>
    <lineage>
        <taxon>Eukaryota</taxon>
        <taxon>Viridiplantae</taxon>
        <taxon>Streptophyta</taxon>
        <taxon>Embryophyta</taxon>
        <taxon>Tracheophyta</taxon>
        <taxon>Spermatophyta</taxon>
        <taxon>Magnoliopsida</taxon>
        <taxon>eudicotyledons</taxon>
        <taxon>Gunneridae</taxon>
        <taxon>Pentapetalae</taxon>
        <taxon>asterids</taxon>
        <taxon>lamiids</taxon>
        <taxon>Gentianales</taxon>
        <taxon>Rubiaceae</taxon>
        <taxon>Cinchonoideae</taxon>
        <taxon>Cinchoneae</taxon>
        <taxon>Cinchona</taxon>
    </lineage>
</organism>
<evidence type="ECO:0000256" key="3">
    <source>
        <dbReference type="ARBA" id="ARBA00022737"/>
    </source>
</evidence>
<proteinExistence type="inferred from homology"/>
<keyword evidence="9" id="KW-1185">Reference proteome</keyword>
<name>A0ABD2YKQ1_9GENT</name>
<keyword evidence="2" id="KW-0433">Leucine-rich repeat</keyword>
<dbReference type="EMBL" id="JBJUIK010000013">
    <property type="protein sequence ID" value="KAL3507266.1"/>
    <property type="molecule type" value="Genomic_DNA"/>
</dbReference>
<evidence type="ECO:0000256" key="5">
    <source>
        <dbReference type="ARBA" id="ARBA00022821"/>
    </source>
</evidence>
<evidence type="ECO:0000256" key="6">
    <source>
        <dbReference type="ARBA" id="ARBA00022840"/>
    </source>
</evidence>
<dbReference type="Pfam" id="PF18052">
    <property type="entry name" value="Rx_N"/>
    <property type="match status" value="1"/>
</dbReference>
<evidence type="ECO:0000256" key="1">
    <source>
        <dbReference type="ARBA" id="ARBA00008894"/>
    </source>
</evidence>
<keyword evidence="3" id="KW-0677">Repeat</keyword>
<evidence type="ECO:0000256" key="4">
    <source>
        <dbReference type="ARBA" id="ARBA00022741"/>
    </source>
</evidence>
<evidence type="ECO:0000259" key="7">
    <source>
        <dbReference type="Pfam" id="PF18052"/>
    </source>
</evidence>
<dbReference type="GO" id="GO:0006952">
    <property type="term" value="P:defense response"/>
    <property type="evidence" value="ECO:0007669"/>
    <property type="project" value="UniProtKB-KW"/>
</dbReference>
<comment type="similarity">
    <text evidence="1">Belongs to the disease resistance NB-LRR family.</text>
</comment>
<evidence type="ECO:0000256" key="2">
    <source>
        <dbReference type="ARBA" id="ARBA00022614"/>
    </source>
</evidence>
<evidence type="ECO:0000313" key="9">
    <source>
        <dbReference type="Proteomes" id="UP001630127"/>
    </source>
</evidence>
<dbReference type="CDD" id="cd14798">
    <property type="entry name" value="RX-CC_like"/>
    <property type="match status" value="1"/>
</dbReference>
<dbReference type="InterPro" id="IPR038005">
    <property type="entry name" value="RX-like_CC"/>
</dbReference>
<dbReference type="InterPro" id="IPR041118">
    <property type="entry name" value="Rx_N"/>
</dbReference>
<keyword evidence="6" id="KW-0067">ATP-binding</keyword>
<protein>
    <recommendedName>
        <fullName evidence="7">Disease resistance N-terminal domain-containing protein</fullName>
    </recommendedName>
</protein>
<evidence type="ECO:0000313" key="8">
    <source>
        <dbReference type="EMBL" id="KAL3507266.1"/>
    </source>
</evidence>
<dbReference type="Proteomes" id="UP001630127">
    <property type="component" value="Unassembled WGS sequence"/>
</dbReference>
<reference evidence="8 9" key="1">
    <citation type="submission" date="2024-11" db="EMBL/GenBank/DDBJ databases">
        <title>A near-complete genome assembly of Cinchona calisaya.</title>
        <authorList>
            <person name="Lian D.C."/>
            <person name="Zhao X.W."/>
            <person name="Wei L."/>
        </authorList>
    </citation>
    <scope>NUCLEOTIDE SEQUENCE [LARGE SCALE GENOMIC DNA]</scope>
    <source>
        <tissue evidence="8">Nenye</tissue>
    </source>
</reference>
<comment type="caution">
    <text evidence="8">The sequence shown here is derived from an EMBL/GenBank/DDBJ whole genome shotgun (WGS) entry which is preliminary data.</text>
</comment>
<gene>
    <name evidence="8" type="ORF">ACH5RR_032648</name>
</gene>